<accession>A0A1H3IXX3</accession>
<protein>
    <submittedName>
        <fullName evidence="1">Uncharacterized protein</fullName>
    </submittedName>
</protein>
<reference evidence="1 2" key="1">
    <citation type="submission" date="2016-10" db="EMBL/GenBank/DDBJ databases">
        <authorList>
            <person name="de Groot N.N."/>
        </authorList>
    </citation>
    <scope>NUCLEOTIDE SEQUENCE [LARGE SCALE GENOMIC DNA]</scope>
    <source>
        <strain evidence="1 2">Nm1</strain>
    </source>
</reference>
<dbReference type="EMBL" id="FNOY01000029">
    <property type="protein sequence ID" value="SDY32576.1"/>
    <property type="molecule type" value="Genomic_DNA"/>
</dbReference>
<gene>
    <name evidence="1" type="ORF">SAMN05421881_102914</name>
</gene>
<keyword evidence="2" id="KW-1185">Reference proteome</keyword>
<evidence type="ECO:0000313" key="1">
    <source>
        <dbReference type="EMBL" id="SDY32576.1"/>
    </source>
</evidence>
<dbReference type="RefSeq" id="WP_176973976.1">
    <property type="nucleotide sequence ID" value="NZ_FNOY01000029.1"/>
</dbReference>
<dbReference type="Proteomes" id="UP000198640">
    <property type="component" value="Unassembled WGS sequence"/>
</dbReference>
<name>A0A1H3IXX3_9PROT</name>
<sequence>MPGQFAHRFGSYGDRVAEKHLDGHGPLGIAKMMVEIADDHCFLPSLRAQRSNPAG</sequence>
<evidence type="ECO:0000313" key="2">
    <source>
        <dbReference type="Proteomes" id="UP000198640"/>
    </source>
</evidence>
<organism evidence="1 2">
    <name type="scientific">Nitrosomonas halophila</name>
    <dbReference type="NCBI Taxonomy" id="44576"/>
    <lineage>
        <taxon>Bacteria</taxon>
        <taxon>Pseudomonadati</taxon>
        <taxon>Pseudomonadota</taxon>
        <taxon>Betaproteobacteria</taxon>
        <taxon>Nitrosomonadales</taxon>
        <taxon>Nitrosomonadaceae</taxon>
        <taxon>Nitrosomonas</taxon>
    </lineage>
</organism>
<proteinExistence type="predicted"/>
<dbReference type="AlphaFoldDB" id="A0A1H3IXX3"/>